<dbReference type="InterPro" id="IPR047867">
    <property type="entry name" value="Ribosomal_uL22_bac/org-type"/>
</dbReference>
<dbReference type="SUPFAM" id="SSF54843">
    <property type="entry name" value="Ribosomal protein L22"/>
    <property type="match status" value="1"/>
</dbReference>
<evidence type="ECO:0000256" key="4">
    <source>
        <dbReference type="ARBA" id="ARBA00022980"/>
    </source>
</evidence>
<gene>
    <name evidence="7" type="primary">rplV</name>
    <name evidence="12" type="ORF">F4X82_03205</name>
</gene>
<keyword evidence="3 7" id="KW-0694">RNA-binding</keyword>
<dbReference type="Gene3D" id="3.90.470.10">
    <property type="entry name" value="Ribosomal protein L22/L17"/>
    <property type="match status" value="1"/>
</dbReference>
<evidence type="ECO:0000313" key="13">
    <source>
        <dbReference type="Proteomes" id="UP000449092"/>
    </source>
</evidence>
<dbReference type="GO" id="GO:0022625">
    <property type="term" value="C:cytosolic large ribosomal subunit"/>
    <property type="evidence" value="ECO:0007669"/>
    <property type="project" value="TreeGrafter"/>
</dbReference>
<comment type="caution">
    <text evidence="12">The sequence shown here is derived from an EMBL/GenBank/DDBJ whole genome shotgun (WGS) entry which is preliminary data.</text>
</comment>
<evidence type="ECO:0000256" key="8">
    <source>
        <dbReference type="RuleBase" id="RU004005"/>
    </source>
</evidence>
<feature type="compositionally biased region" description="Basic and acidic residues" evidence="11">
    <location>
        <begin position="158"/>
        <end position="170"/>
    </location>
</feature>
<keyword evidence="4 7" id="KW-0689">Ribosomal protein</keyword>
<evidence type="ECO:0000256" key="2">
    <source>
        <dbReference type="ARBA" id="ARBA00022730"/>
    </source>
</evidence>
<evidence type="ECO:0000256" key="11">
    <source>
        <dbReference type="SAM" id="MobiDB-lite"/>
    </source>
</evidence>
<dbReference type="EMBL" id="VXOY01000027">
    <property type="protein sequence ID" value="MYE38497.1"/>
    <property type="molecule type" value="Genomic_DNA"/>
</dbReference>
<reference evidence="12 13" key="1">
    <citation type="submission" date="2019-09" db="EMBL/GenBank/DDBJ databases">
        <title>Characterisation of the sponge microbiome using genome-centric metagenomics.</title>
        <authorList>
            <person name="Engelberts J.P."/>
            <person name="Robbins S.J."/>
            <person name="De Goeij J.M."/>
            <person name="Aranda M."/>
            <person name="Bell S.C."/>
            <person name="Webster N.S."/>
        </authorList>
    </citation>
    <scope>NUCLEOTIDE SEQUENCE [LARGE SCALE GENOMIC DNA]</scope>
    <source>
        <strain evidence="12">SB0662_bin_43</strain>
    </source>
</reference>
<evidence type="ECO:0000256" key="1">
    <source>
        <dbReference type="ARBA" id="ARBA00009451"/>
    </source>
</evidence>
<evidence type="ECO:0000256" key="9">
    <source>
        <dbReference type="RuleBase" id="RU004006"/>
    </source>
</evidence>
<evidence type="ECO:0000256" key="7">
    <source>
        <dbReference type="HAMAP-Rule" id="MF_01331"/>
    </source>
</evidence>
<accession>A0A845DAW6</accession>
<dbReference type="CDD" id="cd00336">
    <property type="entry name" value="Ribosomal_L22"/>
    <property type="match status" value="1"/>
</dbReference>
<dbReference type="Pfam" id="PF00237">
    <property type="entry name" value="Ribosomal_L22"/>
    <property type="match status" value="1"/>
</dbReference>
<dbReference type="Proteomes" id="UP000449092">
    <property type="component" value="Unassembled WGS sequence"/>
</dbReference>
<feature type="region of interest" description="Disordered" evidence="11">
    <location>
        <begin position="112"/>
        <end position="209"/>
    </location>
</feature>
<protein>
    <recommendedName>
        <fullName evidence="6 7">Large ribosomal subunit protein uL22</fullName>
    </recommendedName>
</protein>
<dbReference type="HAMAP" id="MF_01331_B">
    <property type="entry name" value="Ribosomal_uL22_B"/>
    <property type="match status" value="1"/>
</dbReference>
<comment type="function">
    <text evidence="7">The globular domain of the protein is located near the polypeptide exit tunnel on the outside of the subunit, while an extended beta-hairpin is found that lines the wall of the exit tunnel in the center of the 70S ribosome.</text>
</comment>
<proteinExistence type="inferred from homology"/>
<dbReference type="GO" id="GO:0019843">
    <property type="term" value="F:rRNA binding"/>
    <property type="evidence" value="ECO:0007669"/>
    <property type="project" value="UniProtKB-UniRule"/>
</dbReference>
<dbReference type="GO" id="GO:0006412">
    <property type="term" value="P:translation"/>
    <property type="evidence" value="ECO:0007669"/>
    <property type="project" value="UniProtKB-UniRule"/>
</dbReference>
<dbReference type="InterPro" id="IPR005727">
    <property type="entry name" value="Ribosomal_uL22_bac/chlpt-type"/>
</dbReference>
<evidence type="ECO:0000256" key="10">
    <source>
        <dbReference type="RuleBase" id="RU004008"/>
    </source>
</evidence>
<dbReference type="InterPro" id="IPR001063">
    <property type="entry name" value="Ribosomal_uL22"/>
</dbReference>
<dbReference type="InterPro" id="IPR036394">
    <property type="entry name" value="Ribosomal_uL22_sf"/>
</dbReference>
<dbReference type="AlphaFoldDB" id="A0A845DAW6"/>
<dbReference type="PANTHER" id="PTHR13501">
    <property type="entry name" value="CHLOROPLAST 50S RIBOSOMAL PROTEIN L22-RELATED"/>
    <property type="match status" value="1"/>
</dbReference>
<feature type="compositionally biased region" description="Polar residues" evidence="11">
    <location>
        <begin position="125"/>
        <end position="138"/>
    </location>
</feature>
<organism evidence="12 13">
    <name type="scientific">Candidatus Spechtbacteria bacterium SB0662_bin_43</name>
    <dbReference type="NCBI Taxonomy" id="2604897"/>
    <lineage>
        <taxon>Bacteria</taxon>
        <taxon>Candidatus Spechtiibacteriota</taxon>
    </lineage>
</organism>
<dbReference type="NCBIfam" id="TIGR01044">
    <property type="entry name" value="rplV_bact"/>
    <property type="match status" value="1"/>
</dbReference>
<sequence>MDEYRVKLSNIRIAPRKVRLVADLIRNTDVDEATYQLQYSTKRASDPMLKLMNSAVANAKVQDSSLDTDSLFIKEIRVDEGVTLKRLRPVSRGRAHPIAKKTSHITLVLGVASSPDSSQEKPSDTSKPTNTNKGQDSTAPLDAGDKEQDNASSGVNATEKEAQNNKDNAGKKRQSQKASTKTDKKKKEEDKGTPRKEQKKETPPQAASS</sequence>
<comment type="similarity">
    <text evidence="1 7 8">Belongs to the universal ribosomal protein uL22 family.</text>
</comment>
<feature type="compositionally biased region" description="Basic and acidic residues" evidence="11">
    <location>
        <begin position="180"/>
        <end position="202"/>
    </location>
</feature>
<keyword evidence="2 7" id="KW-0699">rRNA-binding</keyword>
<evidence type="ECO:0000256" key="5">
    <source>
        <dbReference type="ARBA" id="ARBA00023274"/>
    </source>
</evidence>
<evidence type="ECO:0000313" key="12">
    <source>
        <dbReference type="EMBL" id="MYE38497.1"/>
    </source>
</evidence>
<dbReference type="PANTHER" id="PTHR13501:SF8">
    <property type="entry name" value="LARGE RIBOSOMAL SUBUNIT PROTEIN UL22M"/>
    <property type="match status" value="1"/>
</dbReference>
<evidence type="ECO:0000256" key="6">
    <source>
        <dbReference type="ARBA" id="ARBA00035207"/>
    </source>
</evidence>
<comment type="subunit">
    <text evidence="7 9">Part of the 50S ribosomal subunit.</text>
</comment>
<evidence type="ECO:0000256" key="3">
    <source>
        <dbReference type="ARBA" id="ARBA00022884"/>
    </source>
</evidence>
<name>A0A845DAW6_9BACT</name>
<dbReference type="GO" id="GO:0003735">
    <property type="term" value="F:structural constituent of ribosome"/>
    <property type="evidence" value="ECO:0007669"/>
    <property type="project" value="InterPro"/>
</dbReference>
<keyword evidence="5 7" id="KW-0687">Ribonucleoprotein</keyword>
<comment type="function">
    <text evidence="7 10">This protein binds specifically to 23S rRNA; its binding is stimulated by other ribosomal proteins, e.g., L4, L17, and L20. It is important during the early stages of 50S assembly. It makes multiple contacts with different domains of the 23S rRNA in the assembled 50S subunit and ribosome.</text>
</comment>